<gene>
    <name evidence="1" type="ORF">CANARDRAFT_22016</name>
</gene>
<dbReference type="GO" id="GO:0008270">
    <property type="term" value="F:zinc ion binding"/>
    <property type="evidence" value="ECO:0007669"/>
    <property type="project" value="InterPro"/>
</dbReference>
<accession>A0A1E4T2Y4</accession>
<proteinExistence type="predicted"/>
<evidence type="ECO:0000313" key="2">
    <source>
        <dbReference type="Proteomes" id="UP000094801"/>
    </source>
</evidence>
<dbReference type="AlphaFoldDB" id="A0A1E4T2Y4"/>
<name>A0A1E4T2Y4_9ASCO</name>
<protein>
    <recommendedName>
        <fullName evidence="3">CCHC-type domain-containing protein</fullName>
    </recommendedName>
</protein>
<keyword evidence="2" id="KW-1185">Reference proteome</keyword>
<dbReference type="GO" id="GO:0003676">
    <property type="term" value="F:nucleic acid binding"/>
    <property type="evidence" value="ECO:0007669"/>
    <property type="project" value="InterPro"/>
</dbReference>
<evidence type="ECO:0000313" key="1">
    <source>
        <dbReference type="EMBL" id="ODV86109.1"/>
    </source>
</evidence>
<dbReference type="SUPFAM" id="SSF57756">
    <property type="entry name" value="Retrovirus zinc finger-like domains"/>
    <property type="match status" value="1"/>
</dbReference>
<evidence type="ECO:0008006" key="3">
    <source>
        <dbReference type="Google" id="ProtNLM"/>
    </source>
</evidence>
<dbReference type="Proteomes" id="UP000094801">
    <property type="component" value="Unassembled WGS sequence"/>
</dbReference>
<sequence length="143" mass="16738">MGLKVKFINQYKNRDVNKFINKNNYTLKDIEEMDYNDLKSSLINFMENQVVDEKSNEDKIITEEKINAEDKINLEEFKTFLANKRRKTATCTHCKKVGHIEAECYTKHPHLKPTINNNAKANMAATPEIDDDARYQTNPYMTD</sequence>
<dbReference type="InterPro" id="IPR036875">
    <property type="entry name" value="Znf_CCHC_sf"/>
</dbReference>
<dbReference type="EMBL" id="KV453850">
    <property type="protein sequence ID" value="ODV86109.1"/>
    <property type="molecule type" value="Genomic_DNA"/>
</dbReference>
<reference evidence="2" key="1">
    <citation type="submission" date="2016-04" db="EMBL/GenBank/DDBJ databases">
        <title>Comparative genomics of biotechnologically important yeasts.</title>
        <authorList>
            <consortium name="DOE Joint Genome Institute"/>
            <person name="Riley R."/>
            <person name="Haridas S."/>
            <person name="Wolfe K.H."/>
            <person name="Lopes M.R."/>
            <person name="Hittinger C.T."/>
            <person name="Goker M."/>
            <person name="Salamov A."/>
            <person name="Wisecaver J."/>
            <person name="Long T.M."/>
            <person name="Aerts A.L."/>
            <person name="Barry K."/>
            <person name="Choi C."/>
            <person name="Clum A."/>
            <person name="Coughlan A.Y."/>
            <person name="Deshpande S."/>
            <person name="Douglass A.P."/>
            <person name="Hanson S.J."/>
            <person name="Klenk H.-P."/>
            <person name="Labutti K."/>
            <person name="Lapidus A."/>
            <person name="Lindquist E."/>
            <person name="Lipzen A."/>
            <person name="Meier-Kolthoff J.P."/>
            <person name="Ohm R.A."/>
            <person name="Otillar R.P."/>
            <person name="Pangilinan J."/>
            <person name="Peng Y."/>
            <person name="Rokas A."/>
            <person name="Rosa C.A."/>
            <person name="Scheuner C."/>
            <person name="Sibirny A.A."/>
            <person name="Slot J.C."/>
            <person name="Stielow J.B."/>
            <person name="Sun H."/>
            <person name="Kurtzman C.P."/>
            <person name="Blackwell M."/>
            <person name="Grigoriev I.V."/>
            <person name="Jeffries T.W."/>
        </authorList>
    </citation>
    <scope>NUCLEOTIDE SEQUENCE [LARGE SCALE GENOMIC DNA]</scope>
    <source>
        <strain evidence="2">NRRL YB-2248</strain>
    </source>
</reference>
<organism evidence="1 2">
    <name type="scientific">[Candida] arabinofermentans NRRL YB-2248</name>
    <dbReference type="NCBI Taxonomy" id="983967"/>
    <lineage>
        <taxon>Eukaryota</taxon>
        <taxon>Fungi</taxon>
        <taxon>Dikarya</taxon>
        <taxon>Ascomycota</taxon>
        <taxon>Saccharomycotina</taxon>
        <taxon>Pichiomycetes</taxon>
        <taxon>Pichiales</taxon>
        <taxon>Pichiaceae</taxon>
        <taxon>Ogataea</taxon>
        <taxon>Ogataea/Candida clade</taxon>
    </lineage>
</organism>
<dbReference type="OrthoDB" id="105920at2759"/>